<dbReference type="InterPro" id="IPR022953">
    <property type="entry name" value="ATP_PFK"/>
</dbReference>
<comment type="pathway">
    <text evidence="4">Carbohydrate degradation; glycolysis; D-glyceraldehyde 3-phosphate and glycerone phosphate from D-glucose: step 3/4.</text>
</comment>
<dbReference type="Pfam" id="PF00365">
    <property type="entry name" value="PFK"/>
    <property type="match status" value="1"/>
</dbReference>
<keyword evidence="8" id="KW-0479">Metal-binding</keyword>
<dbReference type="GO" id="GO:0048029">
    <property type="term" value="F:monosaccharide binding"/>
    <property type="evidence" value="ECO:0007669"/>
    <property type="project" value="TreeGrafter"/>
</dbReference>
<keyword evidence="9" id="KW-0547">Nucleotide-binding</keyword>
<dbReference type="GO" id="GO:0016208">
    <property type="term" value="F:AMP binding"/>
    <property type="evidence" value="ECO:0007669"/>
    <property type="project" value="TreeGrafter"/>
</dbReference>
<keyword evidence="6" id="KW-0963">Cytoplasm</keyword>
<keyword evidence="7 16" id="KW-0808">Transferase</keyword>
<name>A0A4P8KC99_ENTAV</name>
<dbReference type="PIRSF" id="PIRSF000532">
    <property type="entry name" value="ATP_PFK_prok"/>
    <property type="match status" value="1"/>
</dbReference>
<keyword evidence="11" id="KW-0067">ATP-binding</keyword>
<comment type="cofactor">
    <cofactor evidence="1">
        <name>Mg(2+)</name>
        <dbReference type="ChEBI" id="CHEBI:18420"/>
    </cofactor>
</comment>
<keyword evidence="12" id="KW-0460">Magnesium</keyword>
<evidence type="ECO:0000256" key="9">
    <source>
        <dbReference type="ARBA" id="ARBA00022741"/>
    </source>
</evidence>
<dbReference type="InterPro" id="IPR000023">
    <property type="entry name" value="Phosphofructokinase_dom"/>
</dbReference>
<evidence type="ECO:0000256" key="8">
    <source>
        <dbReference type="ARBA" id="ARBA00022723"/>
    </source>
</evidence>
<evidence type="ECO:0000256" key="13">
    <source>
        <dbReference type="ARBA" id="ARBA00023152"/>
    </source>
</evidence>
<comment type="subcellular location">
    <subcellularLocation>
        <location evidence="3">Cytoplasm</location>
    </subcellularLocation>
</comment>
<dbReference type="GO" id="GO:0005524">
    <property type="term" value="F:ATP binding"/>
    <property type="evidence" value="ECO:0007669"/>
    <property type="project" value="UniProtKB-KW"/>
</dbReference>
<protein>
    <recommendedName>
        <fullName evidence="5">6-phosphofructokinase</fullName>
        <ecNumber evidence="5">2.7.1.11</ecNumber>
    </recommendedName>
</protein>
<dbReference type="GO" id="GO:0046872">
    <property type="term" value="F:metal ion binding"/>
    <property type="evidence" value="ECO:0007669"/>
    <property type="project" value="UniProtKB-KW"/>
</dbReference>
<dbReference type="GO" id="GO:0030388">
    <property type="term" value="P:fructose 1,6-bisphosphate metabolic process"/>
    <property type="evidence" value="ECO:0007669"/>
    <property type="project" value="TreeGrafter"/>
</dbReference>
<evidence type="ECO:0000256" key="7">
    <source>
        <dbReference type="ARBA" id="ARBA00022679"/>
    </source>
</evidence>
<evidence type="ECO:0000256" key="10">
    <source>
        <dbReference type="ARBA" id="ARBA00022777"/>
    </source>
</evidence>
<organism evidence="16 17">
    <name type="scientific">Enterococcus avium</name>
    <name type="common">Streptococcus avium</name>
    <dbReference type="NCBI Taxonomy" id="33945"/>
    <lineage>
        <taxon>Bacteria</taxon>
        <taxon>Bacillati</taxon>
        <taxon>Bacillota</taxon>
        <taxon>Bacilli</taxon>
        <taxon>Lactobacillales</taxon>
        <taxon>Enterococcaceae</taxon>
        <taxon>Enterococcus</taxon>
    </lineage>
</organism>
<evidence type="ECO:0000256" key="11">
    <source>
        <dbReference type="ARBA" id="ARBA00022840"/>
    </source>
</evidence>
<evidence type="ECO:0000256" key="5">
    <source>
        <dbReference type="ARBA" id="ARBA00012055"/>
    </source>
</evidence>
<evidence type="ECO:0000313" key="16">
    <source>
        <dbReference type="EMBL" id="TRZ32773.1"/>
    </source>
</evidence>
<keyword evidence="10 16" id="KW-0418">Kinase</keyword>
<dbReference type="PANTHER" id="PTHR13697">
    <property type="entry name" value="PHOSPHOFRUCTOKINASE"/>
    <property type="match status" value="1"/>
</dbReference>
<dbReference type="GO" id="GO:0005945">
    <property type="term" value="C:6-phosphofructokinase complex"/>
    <property type="evidence" value="ECO:0007669"/>
    <property type="project" value="TreeGrafter"/>
</dbReference>
<comment type="catalytic activity">
    <reaction evidence="15">
        <text>beta-D-fructose 6-phosphate + ATP = beta-D-fructose 1,6-bisphosphate + ADP + H(+)</text>
        <dbReference type="Rhea" id="RHEA:16109"/>
        <dbReference type="ChEBI" id="CHEBI:15378"/>
        <dbReference type="ChEBI" id="CHEBI:30616"/>
        <dbReference type="ChEBI" id="CHEBI:32966"/>
        <dbReference type="ChEBI" id="CHEBI:57634"/>
        <dbReference type="ChEBI" id="CHEBI:456216"/>
        <dbReference type="EC" id="2.7.1.11"/>
    </reaction>
</comment>
<reference evidence="16 17" key="1">
    <citation type="submission" date="2017-10" db="EMBL/GenBank/DDBJ databases">
        <title>FDA dAtabase for Regulatory Grade micrObial Sequences (FDA-ARGOS): Supporting development and validation of Infectious Disease Dx tests.</title>
        <authorList>
            <person name="Campos J."/>
            <person name="Goldberg B."/>
            <person name="Tallon L.J."/>
            <person name="Sadzewicz L."/>
            <person name="Sengamalay N."/>
            <person name="Ott S."/>
            <person name="Godinez A."/>
            <person name="Nagaraj S."/>
            <person name="Vyas G."/>
            <person name="Aluvathingal J."/>
            <person name="Nadendla S."/>
            <person name="Geyer C."/>
            <person name="Nandy P."/>
            <person name="Hobson J."/>
            <person name="Sichtig H."/>
        </authorList>
    </citation>
    <scope>NUCLEOTIDE SEQUENCE [LARGE SCALE GENOMIC DNA]</scope>
    <source>
        <strain evidence="16 17">FDAARGOS_185</strain>
    </source>
</reference>
<dbReference type="SUPFAM" id="SSF53784">
    <property type="entry name" value="Phosphofructokinase"/>
    <property type="match status" value="1"/>
</dbReference>
<dbReference type="EMBL" id="PDXQ01000001">
    <property type="protein sequence ID" value="TRZ32773.1"/>
    <property type="molecule type" value="Genomic_DNA"/>
</dbReference>
<dbReference type="PRINTS" id="PR00476">
    <property type="entry name" value="PHFRCTKINASE"/>
</dbReference>
<dbReference type="GO" id="GO:0003872">
    <property type="term" value="F:6-phosphofructokinase activity"/>
    <property type="evidence" value="ECO:0007669"/>
    <property type="project" value="UniProtKB-EC"/>
</dbReference>
<dbReference type="PANTHER" id="PTHR13697:SF4">
    <property type="entry name" value="ATP-DEPENDENT 6-PHOSPHOFRUCTOKINASE"/>
    <property type="match status" value="1"/>
</dbReference>
<comment type="function">
    <text evidence="2">Catalyzes the phosphorylation of D-fructose 6-phosphate to fructose 1,6-bisphosphate by ATP, the first committing step of glycolysis.</text>
</comment>
<evidence type="ECO:0000256" key="2">
    <source>
        <dbReference type="ARBA" id="ARBA00002659"/>
    </source>
</evidence>
<evidence type="ECO:0000256" key="4">
    <source>
        <dbReference type="ARBA" id="ARBA00004679"/>
    </source>
</evidence>
<evidence type="ECO:0000256" key="6">
    <source>
        <dbReference type="ARBA" id="ARBA00022490"/>
    </source>
</evidence>
<dbReference type="InterPro" id="IPR035966">
    <property type="entry name" value="PKF_sf"/>
</dbReference>
<gene>
    <name evidence="16" type="ORF">AUF17_01210</name>
</gene>
<evidence type="ECO:0000313" key="17">
    <source>
        <dbReference type="Proteomes" id="UP000316316"/>
    </source>
</evidence>
<dbReference type="NCBIfam" id="NF002872">
    <property type="entry name" value="PRK03202.1"/>
    <property type="match status" value="1"/>
</dbReference>
<keyword evidence="13" id="KW-0324">Glycolysis</keyword>
<proteinExistence type="inferred from homology"/>
<comment type="caution">
    <text evidence="16">The sequence shown here is derived from an EMBL/GenBank/DDBJ whole genome shotgun (WGS) entry which is preliminary data.</text>
</comment>
<evidence type="ECO:0000256" key="3">
    <source>
        <dbReference type="ARBA" id="ARBA00004496"/>
    </source>
</evidence>
<dbReference type="GO" id="GO:0070095">
    <property type="term" value="F:fructose-6-phosphate binding"/>
    <property type="evidence" value="ECO:0007669"/>
    <property type="project" value="TreeGrafter"/>
</dbReference>
<dbReference type="EC" id="2.7.1.11" evidence="5"/>
<dbReference type="GO" id="GO:0042802">
    <property type="term" value="F:identical protein binding"/>
    <property type="evidence" value="ECO:0007669"/>
    <property type="project" value="TreeGrafter"/>
</dbReference>
<dbReference type="RefSeq" id="WP_060789474.1">
    <property type="nucleotide sequence ID" value="NZ_CP034169.1"/>
</dbReference>
<dbReference type="UniPathway" id="UPA00109">
    <property type="reaction ID" value="UER00182"/>
</dbReference>
<evidence type="ECO:0000256" key="14">
    <source>
        <dbReference type="ARBA" id="ARBA00038478"/>
    </source>
</evidence>
<evidence type="ECO:0000256" key="15">
    <source>
        <dbReference type="ARBA" id="ARBA00048070"/>
    </source>
</evidence>
<evidence type="ECO:0000256" key="12">
    <source>
        <dbReference type="ARBA" id="ARBA00022842"/>
    </source>
</evidence>
<dbReference type="InterPro" id="IPR012003">
    <property type="entry name" value="ATP_PFK_prok-type"/>
</dbReference>
<dbReference type="Proteomes" id="UP000316316">
    <property type="component" value="Unassembled WGS sequence"/>
</dbReference>
<accession>A0A4P8KC99</accession>
<dbReference type="GO" id="GO:0061621">
    <property type="term" value="P:canonical glycolysis"/>
    <property type="evidence" value="ECO:0007669"/>
    <property type="project" value="TreeGrafter"/>
</dbReference>
<dbReference type="GO" id="GO:0006002">
    <property type="term" value="P:fructose 6-phosphate metabolic process"/>
    <property type="evidence" value="ECO:0007669"/>
    <property type="project" value="InterPro"/>
</dbReference>
<evidence type="ECO:0000256" key="1">
    <source>
        <dbReference type="ARBA" id="ARBA00001946"/>
    </source>
</evidence>
<dbReference type="AlphaFoldDB" id="A0A4P8KC99"/>
<comment type="similarity">
    <text evidence="14">Belongs to the phosphofructokinase type A (PFKA) family.</text>
</comment>
<sequence>MKIGVICSGGDSPGMNAAILGIKQTIEANRNLEEVFFQNGYQGIYENHTISIETNTIDMSKAGTAIGTARFEQMREAEIRRKIIGNLKNQGIETLIVIGGNGSLKGAALLKEESDMNISVIAGTIDNDFPETDYTLGFDTALNTLIKATDELTTTANSHNRIMIVEVMGRNCFALAENAAIATSTLWIKNSDKEYLHGLCKKYHSSMYSPILLLPEGLPNKQKTVEFLTKNLPMETKYMNMAYLQRGASPSYYDRYMGYRWGKLAITASLENKFGILSQKNGKIIIIPW</sequence>
<dbReference type="Gene3D" id="3.40.50.460">
    <property type="entry name" value="Phosphofructokinase domain"/>
    <property type="match status" value="1"/>
</dbReference>
<dbReference type="Gene3D" id="3.40.50.450">
    <property type="match status" value="1"/>
</dbReference>